<accession>A0A6J7ZZQ2</accession>
<organism evidence="1 2">
    <name type="scientific">Mytilus coruscus</name>
    <name type="common">Sea mussel</name>
    <dbReference type="NCBI Taxonomy" id="42192"/>
    <lineage>
        <taxon>Eukaryota</taxon>
        <taxon>Metazoa</taxon>
        <taxon>Spiralia</taxon>
        <taxon>Lophotrochozoa</taxon>
        <taxon>Mollusca</taxon>
        <taxon>Bivalvia</taxon>
        <taxon>Autobranchia</taxon>
        <taxon>Pteriomorphia</taxon>
        <taxon>Mytilida</taxon>
        <taxon>Mytiloidea</taxon>
        <taxon>Mytilidae</taxon>
        <taxon>Mytilinae</taxon>
        <taxon>Mytilus</taxon>
    </lineage>
</organism>
<dbReference type="AlphaFoldDB" id="A0A6J7ZZQ2"/>
<keyword evidence="2" id="KW-1185">Reference proteome</keyword>
<evidence type="ECO:0000313" key="2">
    <source>
        <dbReference type="Proteomes" id="UP000507470"/>
    </source>
</evidence>
<sequence>MENGVFRKTSLEERKVKEKVWKIEDVFQSRGAGEEEKVLVKWSDWDGPNTWVRLQFNPELHSYLHLNRANPNSCTMVKVALKKSTPAKFSVDSDCMALRQVIFDSLADVRYTPDGSMGRQNRITVKLPFREEEFDAKFRVLGLEKISANEKGNVDCHITGQDLTRALGPGWDSRCYHTSTQTYVSFKELIHLSWGYKQRTNFSHSACQRCHFDGENETTRPDMCSPIEEVVVGPPWLQLTFTRGRKNMVTGDISKRRKKNK</sequence>
<dbReference type="Proteomes" id="UP000507470">
    <property type="component" value="Unassembled WGS sequence"/>
</dbReference>
<protein>
    <submittedName>
        <fullName evidence="1">Uncharacterized protein</fullName>
    </submittedName>
</protein>
<dbReference type="EMBL" id="CACVKT020000420">
    <property type="protein sequence ID" value="CAC5358957.1"/>
    <property type="molecule type" value="Genomic_DNA"/>
</dbReference>
<dbReference type="OrthoDB" id="6058396at2759"/>
<proteinExistence type="predicted"/>
<name>A0A6J7ZZQ2_MYTCO</name>
<gene>
    <name evidence="1" type="ORF">MCOR_1994</name>
</gene>
<reference evidence="1 2" key="1">
    <citation type="submission" date="2020-06" db="EMBL/GenBank/DDBJ databases">
        <authorList>
            <person name="Li R."/>
            <person name="Bekaert M."/>
        </authorList>
    </citation>
    <scope>NUCLEOTIDE SEQUENCE [LARGE SCALE GENOMIC DNA]</scope>
    <source>
        <strain evidence="2">wild</strain>
    </source>
</reference>
<evidence type="ECO:0000313" key="1">
    <source>
        <dbReference type="EMBL" id="CAC5358957.1"/>
    </source>
</evidence>